<gene>
    <name evidence="1" type="ORF">S12H4_26194</name>
</gene>
<evidence type="ECO:0000313" key="1">
    <source>
        <dbReference type="EMBL" id="GAI80564.1"/>
    </source>
</evidence>
<comment type="caution">
    <text evidence="1">The sequence shown here is derived from an EMBL/GenBank/DDBJ whole genome shotgun (WGS) entry which is preliminary data.</text>
</comment>
<organism evidence="1">
    <name type="scientific">marine sediment metagenome</name>
    <dbReference type="NCBI Taxonomy" id="412755"/>
    <lineage>
        <taxon>unclassified sequences</taxon>
        <taxon>metagenomes</taxon>
        <taxon>ecological metagenomes</taxon>
    </lineage>
</organism>
<proteinExistence type="predicted"/>
<name>X1TKL3_9ZZZZ</name>
<dbReference type="EMBL" id="BARW01014841">
    <property type="protein sequence ID" value="GAI80564.1"/>
    <property type="molecule type" value="Genomic_DNA"/>
</dbReference>
<dbReference type="AlphaFoldDB" id="X1TKL3"/>
<reference evidence="1" key="1">
    <citation type="journal article" date="2014" name="Front. Microbiol.">
        <title>High frequency of phylogenetically diverse reductive dehalogenase-homologous genes in deep subseafloor sedimentary metagenomes.</title>
        <authorList>
            <person name="Kawai M."/>
            <person name="Futagami T."/>
            <person name="Toyoda A."/>
            <person name="Takaki Y."/>
            <person name="Nishi S."/>
            <person name="Hori S."/>
            <person name="Arai W."/>
            <person name="Tsubouchi T."/>
            <person name="Morono Y."/>
            <person name="Uchiyama I."/>
            <person name="Ito T."/>
            <person name="Fujiyama A."/>
            <person name="Inagaki F."/>
            <person name="Takami H."/>
        </authorList>
    </citation>
    <scope>NUCLEOTIDE SEQUENCE</scope>
    <source>
        <strain evidence="1">Expedition CK06-06</strain>
    </source>
</reference>
<protein>
    <submittedName>
        <fullName evidence="1">Uncharacterized protein</fullName>
    </submittedName>
</protein>
<accession>X1TKL3</accession>
<sequence length="134" mass="14691">MSTDTRHGSGNWGRPSIGLAALPEDRFVALCPDKSTRAGILETRPLLFSGKQLLVNADINGNSLKVELLNAKGGVIESFDRSCSRLIIQDELRYRVVWADKSGYKSLQNAPQDIPLVIRFILGEGALYAFSVVD</sequence>